<evidence type="ECO:0000259" key="5">
    <source>
        <dbReference type="Pfam" id="PF25021"/>
    </source>
</evidence>
<dbReference type="SUPFAM" id="SSF55383">
    <property type="entry name" value="Copper amine oxidase, domain N"/>
    <property type="match status" value="1"/>
</dbReference>
<dbReference type="PROSITE" id="PS51125">
    <property type="entry name" value="NHL"/>
    <property type="match status" value="2"/>
</dbReference>
<keyword evidence="3" id="KW-0732">Signal</keyword>
<evidence type="ECO:0000256" key="2">
    <source>
        <dbReference type="PROSITE-ProRule" id="PRU00504"/>
    </source>
</evidence>
<dbReference type="Gene3D" id="3.30.457.10">
    <property type="entry name" value="Copper amine oxidase-like, N-terminal domain"/>
    <property type="match status" value="1"/>
</dbReference>
<keyword evidence="7" id="KW-1185">Reference proteome</keyword>
<dbReference type="Pfam" id="PF25021">
    <property type="entry name" value="TEN_NHL"/>
    <property type="match status" value="1"/>
</dbReference>
<organism evidence="6 7">
    <name type="scientific">Cohnella ginsengisoli</name>
    <dbReference type="NCBI Taxonomy" id="425004"/>
    <lineage>
        <taxon>Bacteria</taxon>
        <taxon>Bacillati</taxon>
        <taxon>Bacillota</taxon>
        <taxon>Bacilli</taxon>
        <taxon>Bacillales</taxon>
        <taxon>Paenibacillaceae</taxon>
        <taxon>Cohnella</taxon>
    </lineage>
</organism>
<dbReference type="Pfam" id="PF01436">
    <property type="entry name" value="NHL"/>
    <property type="match status" value="2"/>
</dbReference>
<evidence type="ECO:0000259" key="4">
    <source>
        <dbReference type="Pfam" id="PF07833"/>
    </source>
</evidence>
<feature type="chain" id="PRO_5040903862" evidence="3">
    <location>
        <begin position="28"/>
        <end position="525"/>
    </location>
</feature>
<dbReference type="SUPFAM" id="SSF101898">
    <property type="entry name" value="NHL repeat"/>
    <property type="match status" value="1"/>
</dbReference>
<feature type="repeat" description="NHL" evidence="2">
    <location>
        <begin position="172"/>
        <end position="208"/>
    </location>
</feature>
<dbReference type="InterPro" id="IPR011042">
    <property type="entry name" value="6-blade_b-propeller_TolB-like"/>
</dbReference>
<feature type="signal peptide" evidence="3">
    <location>
        <begin position="1"/>
        <end position="27"/>
    </location>
</feature>
<evidence type="ECO:0000256" key="1">
    <source>
        <dbReference type="ARBA" id="ARBA00022737"/>
    </source>
</evidence>
<feature type="repeat" description="NHL" evidence="2">
    <location>
        <begin position="245"/>
        <end position="269"/>
    </location>
</feature>
<evidence type="ECO:0000313" key="6">
    <source>
        <dbReference type="EMBL" id="MDG0790112.1"/>
    </source>
</evidence>
<name>A0A9X4KHB7_9BACL</name>
<dbReference type="InterPro" id="IPR001258">
    <property type="entry name" value="NHL_repeat"/>
</dbReference>
<accession>A0A9X4KHB7</accession>
<dbReference type="InterPro" id="IPR036582">
    <property type="entry name" value="Mao_N_sf"/>
</dbReference>
<dbReference type="AlphaFoldDB" id="A0A9X4KHB7"/>
<dbReference type="PANTHER" id="PTHR13833">
    <property type="match status" value="1"/>
</dbReference>
<evidence type="ECO:0000256" key="3">
    <source>
        <dbReference type="SAM" id="SignalP"/>
    </source>
</evidence>
<sequence>MKAWNRKTVGAAMALALSLTVPGAAFAADTGWLQSGGLYEIRTWAGQSEWGSQDGPLAGATLFKPHGIAVRADGSLAVSDSGNHLIRLLASNALTTYAGHFSGSDEGGLPTGSYHDDLADRALFDEPLGIAFDAAGNAYVADAGNHAIRKISTDGKVTTLAGSGLAGAADGKGSGATFYSPSDVAVDAAGNVYVADTLNHTIRKIAADGTVTTLNAPSTRVGQYMPGAAESFGDYADGPLASAKFNEPSGLALDAKGNLYVSDRGNQRIRYIDFAAGTVSTVAGTAPALGDDNPYAEGDYLDGAAASARFDAPEGLAIAPDGTLIIADSLNHVVRLLKNGQVTTLAGEATEPGAVDGVLYAAQFDHPTDVAVLADGSLAIADESGNKIRRITKYAGAAGLKKDGAIKTLLNGSPLKSDKPAFVSGGSTYLPLRAVGQATGFTVTYDAKTKSGKLTKGDTVYSVTNGQKKVAKNSGGLKSDLKLNAAPVLKDGSFYVPVRFFATEGDLDIQWDGSVQAVIIRSKTF</sequence>
<dbReference type="InterPro" id="IPR012854">
    <property type="entry name" value="Cu_amine_oxidase-like_N"/>
</dbReference>
<dbReference type="InterPro" id="IPR056822">
    <property type="entry name" value="TEN_NHL"/>
</dbReference>
<keyword evidence="1" id="KW-0677">Repeat</keyword>
<protein>
    <submittedName>
        <fullName evidence="6">Stalk domain-containing protein</fullName>
    </submittedName>
</protein>
<comment type="caution">
    <text evidence="6">The sequence shown here is derived from an EMBL/GenBank/DDBJ whole genome shotgun (WGS) entry which is preliminary data.</text>
</comment>
<feature type="domain" description="Copper amine oxidase-like N-terminal" evidence="4">
    <location>
        <begin position="410"/>
        <end position="520"/>
    </location>
</feature>
<dbReference type="EMBL" id="JAPDHZ010000002">
    <property type="protein sequence ID" value="MDG0790112.1"/>
    <property type="molecule type" value="Genomic_DNA"/>
</dbReference>
<dbReference type="Gene3D" id="2.120.10.30">
    <property type="entry name" value="TolB, C-terminal domain"/>
    <property type="match status" value="3"/>
</dbReference>
<dbReference type="Proteomes" id="UP001153387">
    <property type="component" value="Unassembled WGS sequence"/>
</dbReference>
<dbReference type="Pfam" id="PF07833">
    <property type="entry name" value="Cu_amine_oxidN1"/>
    <property type="match status" value="1"/>
</dbReference>
<dbReference type="PANTHER" id="PTHR13833:SF71">
    <property type="entry name" value="NHL DOMAIN-CONTAINING PROTEIN"/>
    <property type="match status" value="1"/>
</dbReference>
<reference evidence="6 7" key="1">
    <citation type="submission" date="2022-10" db="EMBL/GenBank/DDBJ databases">
        <title>Comparative genomic analysis of Cohnella hashimotonis sp. nov., isolated from the International Space Station.</title>
        <authorList>
            <person name="Simpson A."/>
            <person name="Venkateswaran K."/>
        </authorList>
    </citation>
    <scope>NUCLEOTIDE SEQUENCE [LARGE SCALE GENOMIC DNA]</scope>
    <source>
        <strain evidence="6 7">DSM 18997</strain>
    </source>
</reference>
<dbReference type="RefSeq" id="WP_277563986.1">
    <property type="nucleotide sequence ID" value="NZ_JAPDHZ010000002.1"/>
</dbReference>
<proteinExistence type="predicted"/>
<gene>
    <name evidence="6" type="ORF">OMP38_04025</name>
</gene>
<evidence type="ECO:0000313" key="7">
    <source>
        <dbReference type="Proteomes" id="UP001153387"/>
    </source>
</evidence>
<feature type="domain" description="Teneurin NHL" evidence="5">
    <location>
        <begin position="245"/>
        <end position="335"/>
    </location>
</feature>